<organism evidence="1 2">
    <name type="scientific">Cronobacter phage LPCS28</name>
    <dbReference type="NCBI Taxonomy" id="2924885"/>
    <lineage>
        <taxon>Viruses</taxon>
        <taxon>Duplodnaviria</taxon>
        <taxon>Heunggongvirae</taxon>
        <taxon>Uroviricota</taxon>
        <taxon>Caudoviricetes</taxon>
        <taxon>Pantevenvirales</taxon>
        <taxon>Straboviridae</taxon>
        <taxon>Nanhuvirus</taxon>
        <taxon>Nanhuvirus LPCS28</taxon>
    </lineage>
</organism>
<evidence type="ECO:0000313" key="2">
    <source>
        <dbReference type="Proteomes" id="UP000832072"/>
    </source>
</evidence>
<dbReference type="EMBL" id="OM638103">
    <property type="protein sequence ID" value="UNY47148.1"/>
    <property type="molecule type" value="Genomic_DNA"/>
</dbReference>
<accession>A0AAE9G8U4</accession>
<name>A0AAE9G8U4_9CAUD</name>
<proteinExistence type="predicted"/>
<reference evidence="1 2" key="1">
    <citation type="submission" date="2022-02" db="EMBL/GenBank/DDBJ databases">
        <authorList>
            <person name="Tian F."/>
            <person name="Li J."/>
            <person name="Li F."/>
            <person name="Tong Y."/>
        </authorList>
    </citation>
    <scope>NUCLEOTIDE SEQUENCE [LARGE SCALE GENOMIC DNA]</scope>
</reference>
<gene>
    <name evidence="1" type="ORF">EHEKIMEA_00266</name>
</gene>
<protein>
    <submittedName>
        <fullName evidence="1">Uncharacterized protein</fullName>
    </submittedName>
</protein>
<evidence type="ECO:0000313" key="1">
    <source>
        <dbReference type="EMBL" id="UNY47148.1"/>
    </source>
</evidence>
<sequence>MTKKEWERKLGIWQGLLANAKKNQMTALNENSKRVWGMSIHRCEKGIQECKAGLAEFIGKK</sequence>
<dbReference type="Proteomes" id="UP000832072">
    <property type="component" value="Segment"/>
</dbReference>
<keyword evidence="2" id="KW-1185">Reference proteome</keyword>